<dbReference type="InterPro" id="IPR045860">
    <property type="entry name" value="Snake_toxin-like_sf"/>
</dbReference>
<dbReference type="AlphaFoldDB" id="A0A553PT20"/>
<gene>
    <name evidence="1" type="ORF">TCAL_04321</name>
</gene>
<evidence type="ECO:0000313" key="2">
    <source>
        <dbReference type="Proteomes" id="UP000318571"/>
    </source>
</evidence>
<dbReference type="Proteomes" id="UP000318571">
    <property type="component" value="Chromosome 12"/>
</dbReference>
<dbReference type="STRING" id="6832.A0A553PT20"/>
<evidence type="ECO:0008006" key="3">
    <source>
        <dbReference type="Google" id="ProtNLM"/>
    </source>
</evidence>
<dbReference type="SUPFAM" id="SSF57302">
    <property type="entry name" value="Snake toxin-like"/>
    <property type="match status" value="1"/>
</dbReference>
<comment type="caution">
    <text evidence="1">The sequence shown here is derived from an EMBL/GenBank/DDBJ whole genome shotgun (WGS) entry which is preliminary data.</text>
</comment>
<keyword evidence="2" id="KW-1185">Reference proteome</keyword>
<evidence type="ECO:0000313" key="1">
    <source>
        <dbReference type="EMBL" id="TRY80829.1"/>
    </source>
</evidence>
<accession>A0A553PT20</accession>
<sequence length="169" mass="18781">MYICFRIQGLLVISNGETLKMARGVFIVFLMSAWAVGLEGLEVGGRGLNCLTCSTVSNKKCSNASEVIHTSRPCQPAETFCQVKRIEYMITEVNEDYIPWSLERECSAECKPFCVNMGTRTKVNYCTSCCTESHCNVDNSSTQQVPLLSLWVALFLLPWSNGPIFLGIS</sequence>
<name>A0A553PT20_TIGCA</name>
<proteinExistence type="predicted"/>
<reference evidence="1 2" key="1">
    <citation type="journal article" date="2018" name="Nat. Ecol. Evol.">
        <title>Genomic signatures of mitonuclear coevolution across populations of Tigriopus californicus.</title>
        <authorList>
            <person name="Barreto F.S."/>
            <person name="Watson E.T."/>
            <person name="Lima T.G."/>
            <person name="Willett C.S."/>
            <person name="Edmands S."/>
            <person name="Li W."/>
            <person name="Burton R.S."/>
        </authorList>
    </citation>
    <scope>NUCLEOTIDE SEQUENCE [LARGE SCALE GENOMIC DNA]</scope>
    <source>
        <strain evidence="1 2">San Diego</strain>
    </source>
</reference>
<dbReference type="CDD" id="cd00117">
    <property type="entry name" value="TFP"/>
    <property type="match status" value="1"/>
</dbReference>
<dbReference type="OrthoDB" id="6338442at2759"/>
<protein>
    <recommendedName>
        <fullName evidence="3">Snake toxin/toxin-like domain-containing protein</fullName>
    </recommendedName>
</protein>
<organism evidence="1 2">
    <name type="scientific">Tigriopus californicus</name>
    <name type="common">Marine copepod</name>
    <dbReference type="NCBI Taxonomy" id="6832"/>
    <lineage>
        <taxon>Eukaryota</taxon>
        <taxon>Metazoa</taxon>
        <taxon>Ecdysozoa</taxon>
        <taxon>Arthropoda</taxon>
        <taxon>Crustacea</taxon>
        <taxon>Multicrustacea</taxon>
        <taxon>Hexanauplia</taxon>
        <taxon>Copepoda</taxon>
        <taxon>Harpacticoida</taxon>
        <taxon>Harpacticidae</taxon>
        <taxon>Tigriopus</taxon>
    </lineage>
</organism>
<dbReference type="EMBL" id="VCGU01000001">
    <property type="protein sequence ID" value="TRY80829.1"/>
    <property type="molecule type" value="Genomic_DNA"/>
</dbReference>